<keyword evidence="2" id="KW-1185">Reference proteome</keyword>
<name>A0A7J7F208_DICBM</name>
<dbReference type="GO" id="GO:0008295">
    <property type="term" value="P:spermidine biosynthetic process"/>
    <property type="evidence" value="ECO:0007669"/>
    <property type="project" value="InterPro"/>
</dbReference>
<proteinExistence type="predicted"/>
<dbReference type="Gene3D" id="3.30.360.50">
    <property type="entry name" value="S-adenosylmethionine decarboxylase"/>
    <property type="match status" value="1"/>
</dbReference>
<reference evidence="1 2" key="1">
    <citation type="journal article" date="2020" name="Mol. Biol. Evol.">
        <title>Interspecific Gene Flow and the Evolution of Specialization in Black and White Rhinoceros.</title>
        <authorList>
            <person name="Moodley Y."/>
            <person name="Westbury M.V."/>
            <person name="Russo I.M."/>
            <person name="Gopalakrishnan S."/>
            <person name="Rakotoarivelo A."/>
            <person name="Olsen R.A."/>
            <person name="Prost S."/>
            <person name="Tunstall T."/>
            <person name="Ryder O.A."/>
            <person name="Dalen L."/>
            <person name="Bruford M.W."/>
        </authorList>
    </citation>
    <scope>NUCLEOTIDE SEQUENCE [LARGE SCALE GENOMIC DNA]</scope>
    <source>
        <strain evidence="1">SBR-YM</strain>
        <tissue evidence="1">Skin</tissue>
    </source>
</reference>
<protein>
    <submittedName>
        <fullName evidence="1">Uncharacterized protein</fullName>
    </submittedName>
</protein>
<accession>A0A7J7F208</accession>
<evidence type="ECO:0000313" key="2">
    <source>
        <dbReference type="Proteomes" id="UP000551758"/>
    </source>
</evidence>
<dbReference type="InterPro" id="IPR016067">
    <property type="entry name" value="S-AdoMet_deCO2ase_core"/>
</dbReference>
<dbReference type="AlphaFoldDB" id="A0A7J7F208"/>
<evidence type="ECO:0000313" key="1">
    <source>
        <dbReference type="EMBL" id="KAF5921997.1"/>
    </source>
</evidence>
<organism evidence="1 2">
    <name type="scientific">Diceros bicornis minor</name>
    <name type="common">South-central black rhinoceros</name>
    <dbReference type="NCBI Taxonomy" id="77932"/>
    <lineage>
        <taxon>Eukaryota</taxon>
        <taxon>Metazoa</taxon>
        <taxon>Chordata</taxon>
        <taxon>Craniata</taxon>
        <taxon>Vertebrata</taxon>
        <taxon>Euteleostomi</taxon>
        <taxon>Mammalia</taxon>
        <taxon>Eutheria</taxon>
        <taxon>Laurasiatheria</taxon>
        <taxon>Perissodactyla</taxon>
        <taxon>Rhinocerotidae</taxon>
        <taxon>Diceros</taxon>
    </lineage>
</organism>
<dbReference type="SUPFAM" id="SSF56276">
    <property type="entry name" value="S-adenosylmethionine decarboxylase"/>
    <property type="match status" value="1"/>
</dbReference>
<dbReference type="Proteomes" id="UP000551758">
    <property type="component" value="Unassembled WGS sequence"/>
</dbReference>
<comment type="caution">
    <text evidence="1">The sequence shown here is derived from an EMBL/GenBank/DDBJ whole genome shotgun (WGS) entry which is preliminary data.</text>
</comment>
<dbReference type="EMBL" id="JACDTQ010001574">
    <property type="protein sequence ID" value="KAF5921997.1"/>
    <property type="molecule type" value="Genomic_DNA"/>
</dbReference>
<gene>
    <name evidence="1" type="ORF">HPG69_015447</name>
</gene>
<sequence length="89" mass="9819">SHVMEAAHCFYGTKKLLEVWFSQQQAIANQGSGTLRIIPRSHVTKTAKQGAYGLRVAVFPSGAAYCLGRMNSDCSFMYSLDFPESRVIS</sequence>
<dbReference type="GO" id="GO:0004014">
    <property type="term" value="F:adenosylmethionine decarboxylase activity"/>
    <property type="evidence" value="ECO:0007669"/>
    <property type="project" value="InterPro"/>
</dbReference>
<feature type="non-terminal residue" evidence="1">
    <location>
        <position position="1"/>
    </location>
</feature>